<dbReference type="Pfam" id="PF01565">
    <property type="entry name" value="FAD_binding_4"/>
    <property type="match status" value="1"/>
</dbReference>
<dbReference type="PROSITE" id="PS51387">
    <property type="entry name" value="FAD_PCMH"/>
    <property type="match status" value="1"/>
</dbReference>
<evidence type="ECO:0000313" key="3">
    <source>
        <dbReference type="Proteomes" id="UP000256486"/>
    </source>
</evidence>
<dbReference type="PANTHER" id="PTHR11748:SF119">
    <property type="entry name" value="D-2-HYDROXYGLUTARATE DEHYDROGENASE"/>
    <property type="match status" value="1"/>
</dbReference>
<dbReference type="SUPFAM" id="SSF56176">
    <property type="entry name" value="FAD-binding/transporter-associated domain-like"/>
    <property type="match status" value="1"/>
</dbReference>
<protein>
    <recommendedName>
        <fullName evidence="1">FAD-binding PCMH-type domain-containing protein</fullName>
    </recommendedName>
</protein>
<evidence type="ECO:0000313" key="2">
    <source>
        <dbReference type="EMBL" id="RFA09915.1"/>
    </source>
</evidence>
<dbReference type="GO" id="GO:0004458">
    <property type="term" value="F:D-lactate dehydrogenase (cytochrome) activity"/>
    <property type="evidence" value="ECO:0007669"/>
    <property type="project" value="TreeGrafter"/>
</dbReference>
<dbReference type="InterPro" id="IPR036318">
    <property type="entry name" value="FAD-bd_PCMH-like_sf"/>
</dbReference>
<proteinExistence type="predicted"/>
<evidence type="ECO:0000259" key="1">
    <source>
        <dbReference type="PROSITE" id="PS51387"/>
    </source>
</evidence>
<dbReference type="EMBL" id="NBWZ01000001">
    <property type="protein sequence ID" value="RFA09915.1"/>
    <property type="molecule type" value="Genomic_DNA"/>
</dbReference>
<organism evidence="2 3">
    <name type="scientific">Subtercola boreus</name>
    <dbReference type="NCBI Taxonomy" id="120213"/>
    <lineage>
        <taxon>Bacteria</taxon>
        <taxon>Bacillati</taxon>
        <taxon>Actinomycetota</taxon>
        <taxon>Actinomycetes</taxon>
        <taxon>Micrococcales</taxon>
        <taxon>Microbacteriaceae</taxon>
        <taxon>Subtercola</taxon>
    </lineage>
</organism>
<comment type="caution">
    <text evidence="2">The sequence shown here is derived from an EMBL/GenBank/DDBJ whole genome shotgun (WGS) entry which is preliminary data.</text>
</comment>
<dbReference type="Proteomes" id="UP000256486">
    <property type="component" value="Unassembled WGS sequence"/>
</dbReference>
<dbReference type="GO" id="GO:0008720">
    <property type="term" value="F:D-lactate dehydrogenase (NAD+) activity"/>
    <property type="evidence" value="ECO:0007669"/>
    <property type="project" value="TreeGrafter"/>
</dbReference>
<dbReference type="RefSeq" id="WP_116415315.1">
    <property type="nucleotide sequence ID" value="NZ_NBWZ01000001.1"/>
</dbReference>
<gene>
    <name evidence="2" type="ORF">B7R54_12405</name>
</gene>
<dbReference type="PANTHER" id="PTHR11748">
    <property type="entry name" value="D-LACTATE DEHYDROGENASE"/>
    <property type="match status" value="1"/>
</dbReference>
<dbReference type="InterPro" id="IPR016166">
    <property type="entry name" value="FAD-bd_PCMH"/>
</dbReference>
<dbReference type="AlphaFoldDB" id="A0A3E0VJV3"/>
<dbReference type="Gene3D" id="3.30.465.10">
    <property type="match status" value="1"/>
</dbReference>
<name>A0A3E0VJV3_9MICO</name>
<sequence>MPLDVLLADLRAIVGEKGIRTSLAARQRASVDEAAMSPLLASRLPLGLADVVVLPATIGEAQAAVALAVAHGVPLTARGKGTGNYGQAIPAFGGIVLDLTRLRTVLDVGEGMIVAEAGARMIDLELRARDHDQQLWIFPSTVQSTLGGFLAGGSAGTGTIQHGNTRQGFVVSLDVLLATEGAPLVHVEGGACNDYLHSFGVTGIIVRATVRLEPVADWTAVYASFADLGEATRALRAAGAVRPAPRLVSVDDAGIVAALPADEALPTGRASLRVVAERSTVAEVEAIIRSGGGRVEAVRDGFRSALELSLLSYNHPSWWLIRSAPGRIFHLEIFGEELVDRPHEIQAALPGGRLHVEVGHSFTFGAINADYDDETSITSALEVLTALGIATHNNHEWFIDQRVDELRSIARRTDPQGLLNPGKFAGPSPRQR</sequence>
<accession>A0A3E0VJV3</accession>
<dbReference type="InterPro" id="IPR016169">
    <property type="entry name" value="FAD-bd_PCMH_sub2"/>
</dbReference>
<feature type="domain" description="FAD-binding PCMH-type" evidence="1">
    <location>
        <begin position="45"/>
        <end position="215"/>
    </location>
</feature>
<dbReference type="OrthoDB" id="9811261at2"/>
<dbReference type="InterPro" id="IPR006094">
    <property type="entry name" value="Oxid_FAD_bind_N"/>
</dbReference>
<keyword evidence="3" id="KW-1185">Reference proteome</keyword>
<reference evidence="2 3" key="1">
    <citation type="submission" date="2017-04" db="EMBL/GenBank/DDBJ databases">
        <title>Comparative genome analysis of Subtercola boreus.</title>
        <authorList>
            <person name="Cho Y.-J."/>
            <person name="Cho A."/>
            <person name="Kim O.-S."/>
            <person name="Lee J.-I."/>
        </authorList>
    </citation>
    <scope>NUCLEOTIDE SEQUENCE [LARGE SCALE GENOMIC DNA]</scope>
    <source>
        <strain evidence="2 3">K300</strain>
    </source>
</reference>
<dbReference type="GO" id="GO:0071949">
    <property type="term" value="F:FAD binding"/>
    <property type="evidence" value="ECO:0007669"/>
    <property type="project" value="InterPro"/>
</dbReference>
<dbReference type="GO" id="GO:1903457">
    <property type="term" value="P:lactate catabolic process"/>
    <property type="evidence" value="ECO:0007669"/>
    <property type="project" value="TreeGrafter"/>
</dbReference>